<reference evidence="1 2" key="1">
    <citation type="submission" date="2016-10" db="EMBL/GenBank/DDBJ databases">
        <authorList>
            <person name="de Groot N.N."/>
        </authorList>
    </citation>
    <scope>NUCLEOTIDE SEQUENCE [LARGE SCALE GENOMIC DNA]</scope>
    <source>
        <strain evidence="1 2">DSM 23126</strain>
    </source>
</reference>
<protein>
    <recommendedName>
        <fullName evidence="3">DUF2071 domain-containing protein</fullName>
    </recommendedName>
</protein>
<evidence type="ECO:0000313" key="2">
    <source>
        <dbReference type="Proteomes" id="UP000199488"/>
    </source>
</evidence>
<dbReference type="AlphaFoldDB" id="A0A1H2UJH3"/>
<dbReference type="InterPro" id="IPR018644">
    <property type="entry name" value="DUF2071"/>
</dbReference>
<dbReference type="OrthoDB" id="150993at2"/>
<name>A0A1H2UJH3_9BACI</name>
<dbReference type="SUPFAM" id="SSF160104">
    <property type="entry name" value="Acetoacetate decarboxylase-like"/>
    <property type="match status" value="1"/>
</dbReference>
<evidence type="ECO:0008006" key="3">
    <source>
        <dbReference type="Google" id="ProtNLM"/>
    </source>
</evidence>
<dbReference type="PANTHER" id="PTHR39186">
    <property type="entry name" value="DUF2071 FAMILY PROTEIN"/>
    <property type="match status" value="1"/>
</dbReference>
<dbReference type="PANTHER" id="PTHR39186:SF1">
    <property type="entry name" value="DUF2071 DOMAIN-CONTAINING PROTEIN"/>
    <property type="match status" value="1"/>
</dbReference>
<organism evidence="1 2">
    <name type="scientific">Marinococcus luteus</name>
    <dbReference type="NCBI Taxonomy" id="1122204"/>
    <lineage>
        <taxon>Bacteria</taxon>
        <taxon>Bacillati</taxon>
        <taxon>Bacillota</taxon>
        <taxon>Bacilli</taxon>
        <taxon>Bacillales</taxon>
        <taxon>Bacillaceae</taxon>
        <taxon>Marinococcus</taxon>
    </lineage>
</organism>
<sequence>MKEPQLIRMKWRDALFAHWEKDPVEVGRSLPDHMDVDTFRGKAYVGVVSFSMHAIRPFFLPGRTGLNFPELNLRTYVRVGGVPGIYFYNLDAASPLGVWIARRNFAIPYYEARFSIRRHQSWTYWNHHRRSGNVRFRARYRATGEQLPAAAGSLENWLAERYRFYTAKDGQIWYGDVVHEPWELYHGEYEEEENGLLAAGGFEHSDGHPAHVMVSPGVSVGAARLRKK</sequence>
<dbReference type="Proteomes" id="UP000199488">
    <property type="component" value="Unassembled WGS sequence"/>
</dbReference>
<dbReference type="EMBL" id="FNNC01000003">
    <property type="protein sequence ID" value="SDW56088.1"/>
    <property type="molecule type" value="Genomic_DNA"/>
</dbReference>
<dbReference type="RefSeq" id="WP_091613837.1">
    <property type="nucleotide sequence ID" value="NZ_FNNC01000003.1"/>
</dbReference>
<dbReference type="Pfam" id="PF09844">
    <property type="entry name" value="DUF2071"/>
    <property type="match status" value="1"/>
</dbReference>
<dbReference type="STRING" id="1122204.SAMN05421781_1745"/>
<gene>
    <name evidence="1" type="ORF">SAMN05421781_1745</name>
</gene>
<keyword evidence="2" id="KW-1185">Reference proteome</keyword>
<dbReference type="InterPro" id="IPR023375">
    <property type="entry name" value="ADC_dom_sf"/>
</dbReference>
<evidence type="ECO:0000313" key="1">
    <source>
        <dbReference type="EMBL" id="SDW56088.1"/>
    </source>
</evidence>
<proteinExistence type="predicted"/>
<accession>A0A1H2UJH3</accession>